<proteinExistence type="inferred from homology"/>
<comment type="similarity">
    <text evidence="2">Belongs to the FIP1 family.</text>
</comment>
<dbReference type="PANTHER" id="PTHR13484">
    <property type="entry name" value="FIP1-LIKE 1 PROTEIN"/>
    <property type="match status" value="1"/>
</dbReference>
<dbReference type="KEGG" id="cput:CONPUDRAFT_161755"/>
<dbReference type="GO" id="GO:0005847">
    <property type="term" value="C:mRNA cleavage and polyadenylation specificity factor complex"/>
    <property type="evidence" value="ECO:0007669"/>
    <property type="project" value="TreeGrafter"/>
</dbReference>
<comment type="subcellular location">
    <subcellularLocation>
        <location evidence="1">Nucleus</location>
    </subcellularLocation>
</comment>
<keyword evidence="8" id="KW-1185">Reference proteome</keyword>
<name>A0A5M3N8G3_CONPW</name>
<accession>A0A5M3N8G3</accession>
<evidence type="ECO:0000256" key="5">
    <source>
        <dbReference type="SAM" id="MobiDB-lite"/>
    </source>
</evidence>
<keyword evidence="4" id="KW-0539">Nucleus</keyword>
<dbReference type="OrthoDB" id="1917198at2759"/>
<dbReference type="Pfam" id="PF05182">
    <property type="entry name" value="Fip1"/>
    <property type="match status" value="1"/>
</dbReference>
<dbReference type="Proteomes" id="UP000053558">
    <property type="component" value="Unassembled WGS sequence"/>
</dbReference>
<evidence type="ECO:0000256" key="4">
    <source>
        <dbReference type="ARBA" id="ARBA00023242"/>
    </source>
</evidence>
<feature type="compositionally biased region" description="Polar residues" evidence="5">
    <location>
        <begin position="164"/>
        <end position="174"/>
    </location>
</feature>
<sequence>MDDDDDIFLYGESSANDREPTKVEVPTSVPKPVPLETVKAASNGLVENLEAKAEEEIPFGSATPPEQTNGDYSGENGQNGQNGQNGYDEQDEDDNGGEDEDSDEDDIEIIMDQPSRSLDLRPNRPPPTTSRALNASQATPIKPAQPTLTTEYTPRERGAPAPSRPQQSPLTGSTSQAQAPQPQSHLGQQASEQTQSDDGPDPSTLPPVSAAPSHPIINPNMIGMADGRSILEYDLTAMGEKPWRRPGSDISDWFNYGFDEMSWEAYCYRRRDLGELADVLKTNVLNFAGMPEDQLTALPPELRTMVMTGANAMMNNASANNMMGPGVGMNPMMDMSGMGGMNMGPMGMGMNGDMGMQGPMMPDGSGGPQGTGTPEQGGQMGMQDGYGGGGPGPGMMGMGMNNEFGMQDQGQMGQGMYPGMEGSNTPNPPQQHQQTPVPSVPPQNVPPGPGSRGTPQGQYRGRVVSNQRGRGAFAGRGRGRYGDGPAVPVRSTSPLPPNVPTGPRNANRYKDRDNNAPAVDGLDYGGGKDSGRRTPSGEPEERSSRKRRISPGPDDGRGSKRR</sequence>
<dbReference type="GeneID" id="19204575"/>
<dbReference type="AlphaFoldDB" id="A0A5M3N8G3"/>
<feature type="compositionally biased region" description="Polar residues" evidence="5">
    <location>
        <begin position="185"/>
        <end position="197"/>
    </location>
</feature>
<dbReference type="InterPro" id="IPR007854">
    <property type="entry name" value="Fip1_dom"/>
</dbReference>
<evidence type="ECO:0000313" key="7">
    <source>
        <dbReference type="EMBL" id="EIW87151.1"/>
    </source>
</evidence>
<comment type="caution">
    <text evidence="7">The sequence shown here is derived from an EMBL/GenBank/DDBJ whole genome shotgun (WGS) entry which is preliminary data.</text>
</comment>
<feature type="region of interest" description="Disordered" evidence="5">
    <location>
        <begin position="359"/>
        <end position="562"/>
    </location>
</feature>
<evidence type="ECO:0000256" key="1">
    <source>
        <dbReference type="ARBA" id="ARBA00004123"/>
    </source>
</evidence>
<feature type="compositionally biased region" description="Low complexity" evidence="5">
    <location>
        <begin position="76"/>
        <end position="87"/>
    </location>
</feature>
<organism evidence="7 8">
    <name type="scientific">Coniophora puteana (strain RWD-64-598)</name>
    <name type="common">Brown rot fungus</name>
    <dbReference type="NCBI Taxonomy" id="741705"/>
    <lineage>
        <taxon>Eukaryota</taxon>
        <taxon>Fungi</taxon>
        <taxon>Dikarya</taxon>
        <taxon>Basidiomycota</taxon>
        <taxon>Agaricomycotina</taxon>
        <taxon>Agaricomycetes</taxon>
        <taxon>Agaricomycetidae</taxon>
        <taxon>Boletales</taxon>
        <taxon>Coniophorineae</taxon>
        <taxon>Coniophoraceae</taxon>
        <taxon>Coniophora</taxon>
    </lineage>
</organism>
<feature type="compositionally biased region" description="Acidic residues" evidence="5">
    <location>
        <begin position="88"/>
        <end position="109"/>
    </location>
</feature>
<evidence type="ECO:0000256" key="2">
    <source>
        <dbReference type="ARBA" id="ARBA00007459"/>
    </source>
</evidence>
<feature type="compositionally biased region" description="Pro residues" evidence="5">
    <location>
        <begin position="438"/>
        <end position="449"/>
    </location>
</feature>
<feature type="compositionally biased region" description="Gly residues" evidence="5">
    <location>
        <begin position="378"/>
        <end position="397"/>
    </location>
</feature>
<protein>
    <recommendedName>
        <fullName evidence="6">Pre-mRNA polyadenylation factor Fip1 domain-containing protein</fullName>
    </recommendedName>
</protein>
<feature type="region of interest" description="Disordered" evidence="5">
    <location>
        <begin position="1"/>
        <end position="221"/>
    </location>
</feature>
<gene>
    <name evidence="7" type="ORF">CONPUDRAFT_161755</name>
</gene>
<feature type="domain" description="Pre-mRNA polyadenylation factor Fip1" evidence="6">
    <location>
        <begin position="232"/>
        <end position="272"/>
    </location>
</feature>
<evidence type="ECO:0000259" key="6">
    <source>
        <dbReference type="Pfam" id="PF05182"/>
    </source>
</evidence>
<feature type="compositionally biased region" description="Low complexity" evidence="5">
    <location>
        <begin position="405"/>
        <end position="437"/>
    </location>
</feature>
<dbReference type="OMA" id="MMDMSGM"/>
<evidence type="ECO:0000313" key="8">
    <source>
        <dbReference type="Proteomes" id="UP000053558"/>
    </source>
</evidence>
<feature type="compositionally biased region" description="Polar residues" evidence="5">
    <location>
        <begin position="129"/>
        <end position="139"/>
    </location>
</feature>
<dbReference type="PANTHER" id="PTHR13484:SF0">
    <property type="entry name" value="PRE-MRNA 3'-END-PROCESSING FACTOR FIP1"/>
    <property type="match status" value="1"/>
</dbReference>
<reference evidence="8" key="1">
    <citation type="journal article" date="2012" name="Science">
        <title>The Paleozoic origin of enzymatic lignin decomposition reconstructed from 31 fungal genomes.</title>
        <authorList>
            <person name="Floudas D."/>
            <person name="Binder M."/>
            <person name="Riley R."/>
            <person name="Barry K."/>
            <person name="Blanchette R.A."/>
            <person name="Henrissat B."/>
            <person name="Martinez A.T."/>
            <person name="Otillar R."/>
            <person name="Spatafora J.W."/>
            <person name="Yadav J.S."/>
            <person name="Aerts A."/>
            <person name="Benoit I."/>
            <person name="Boyd A."/>
            <person name="Carlson A."/>
            <person name="Copeland A."/>
            <person name="Coutinho P.M."/>
            <person name="de Vries R.P."/>
            <person name="Ferreira P."/>
            <person name="Findley K."/>
            <person name="Foster B."/>
            <person name="Gaskell J."/>
            <person name="Glotzer D."/>
            <person name="Gorecki P."/>
            <person name="Heitman J."/>
            <person name="Hesse C."/>
            <person name="Hori C."/>
            <person name="Igarashi K."/>
            <person name="Jurgens J.A."/>
            <person name="Kallen N."/>
            <person name="Kersten P."/>
            <person name="Kohler A."/>
            <person name="Kuees U."/>
            <person name="Kumar T.K.A."/>
            <person name="Kuo A."/>
            <person name="LaButti K."/>
            <person name="Larrondo L.F."/>
            <person name="Lindquist E."/>
            <person name="Ling A."/>
            <person name="Lombard V."/>
            <person name="Lucas S."/>
            <person name="Lundell T."/>
            <person name="Martin R."/>
            <person name="McLaughlin D.J."/>
            <person name="Morgenstern I."/>
            <person name="Morin E."/>
            <person name="Murat C."/>
            <person name="Nagy L.G."/>
            <person name="Nolan M."/>
            <person name="Ohm R.A."/>
            <person name="Patyshakuliyeva A."/>
            <person name="Rokas A."/>
            <person name="Ruiz-Duenas F.J."/>
            <person name="Sabat G."/>
            <person name="Salamov A."/>
            <person name="Samejima M."/>
            <person name="Schmutz J."/>
            <person name="Slot J.C."/>
            <person name="St John F."/>
            <person name="Stenlid J."/>
            <person name="Sun H."/>
            <person name="Sun S."/>
            <person name="Syed K."/>
            <person name="Tsang A."/>
            <person name="Wiebenga A."/>
            <person name="Young D."/>
            <person name="Pisabarro A."/>
            <person name="Eastwood D.C."/>
            <person name="Martin F."/>
            <person name="Cullen D."/>
            <person name="Grigoriev I.V."/>
            <person name="Hibbett D.S."/>
        </authorList>
    </citation>
    <scope>NUCLEOTIDE SEQUENCE [LARGE SCALE GENOMIC DNA]</scope>
    <source>
        <strain evidence="8">RWD-64-598 SS2</strain>
    </source>
</reference>
<keyword evidence="3" id="KW-0507">mRNA processing</keyword>
<dbReference type="InterPro" id="IPR051187">
    <property type="entry name" value="Pre-mRNA_3'-end_processing_reg"/>
</dbReference>
<evidence type="ECO:0000256" key="3">
    <source>
        <dbReference type="ARBA" id="ARBA00022664"/>
    </source>
</evidence>
<dbReference type="GO" id="GO:0006397">
    <property type="term" value="P:mRNA processing"/>
    <property type="evidence" value="ECO:0007669"/>
    <property type="project" value="UniProtKB-KW"/>
</dbReference>
<dbReference type="RefSeq" id="XP_007763736.1">
    <property type="nucleotide sequence ID" value="XM_007765546.1"/>
</dbReference>
<dbReference type="EMBL" id="JH711573">
    <property type="protein sequence ID" value="EIW87151.1"/>
    <property type="molecule type" value="Genomic_DNA"/>
</dbReference>
<feature type="compositionally biased region" description="Low complexity" evidence="5">
    <location>
        <begin position="175"/>
        <end position="184"/>
    </location>
</feature>